<dbReference type="EMBL" id="NEXI01000005">
    <property type="protein sequence ID" value="PSO00554.1"/>
    <property type="molecule type" value="Genomic_DNA"/>
</dbReference>
<evidence type="ECO:0000313" key="1">
    <source>
        <dbReference type="EMBL" id="PSO00554.1"/>
    </source>
</evidence>
<dbReference type="Proteomes" id="UP000241972">
    <property type="component" value="Unassembled WGS sequence"/>
</dbReference>
<gene>
    <name evidence="1" type="ORF">B9Q07_03010</name>
</gene>
<proteinExistence type="predicted"/>
<evidence type="ECO:0000313" key="2">
    <source>
        <dbReference type="Proteomes" id="UP000241972"/>
    </source>
</evidence>
<organism evidence="1 2">
    <name type="scientific">Candidatus Marsarchaeota G2 archaeon ECH_B_3</name>
    <dbReference type="NCBI Taxonomy" id="1978161"/>
    <lineage>
        <taxon>Archaea</taxon>
        <taxon>Candidatus Marsarchaeota</taxon>
        <taxon>Candidatus Marsarchaeota group 2</taxon>
    </lineage>
</organism>
<accession>A0A2R6BPG2</accession>
<dbReference type="AlphaFoldDB" id="A0A2R6BPG2"/>
<name>A0A2R6BPG2_9ARCH</name>
<sequence>MPSVPKTRRVGATPSIGAPVELRSIPSLSTLGLAKRRYSGLVIMQVAPPLRAGWLTAVEIRVSYATQVVIESTGDIC</sequence>
<comment type="caution">
    <text evidence="1">The sequence shown here is derived from an EMBL/GenBank/DDBJ whole genome shotgun (WGS) entry which is preliminary data.</text>
</comment>
<reference evidence="1 2" key="1">
    <citation type="submission" date="2017-04" db="EMBL/GenBank/DDBJ databases">
        <title>Novel microbial lineages endemic to geothermal iron-oxide mats fill important gaps in the evolutionary history of Archaea.</title>
        <authorList>
            <person name="Jay Z.J."/>
            <person name="Beam J.P."/>
            <person name="Dlakic M."/>
            <person name="Rusch D.B."/>
            <person name="Kozubal M.A."/>
            <person name="Inskeep W.P."/>
        </authorList>
    </citation>
    <scope>NUCLEOTIDE SEQUENCE [LARGE SCALE GENOMIC DNA]</scope>
    <source>
        <strain evidence="1">ECH_B_3</strain>
    </source>
</reference>
<protein>
    <submittedName>
        <fullName evidence="1">Uncharacterized protein</fullName>
    </submittedName>
</protein>